<feature type="domain" description="Cupin type-1" evidence="5">
    <location>
        <begin position="217"/>
        <end position="366"/>
    </location>
</feature>
<dbReference type="GO" id="GO:0045735">
    <property type="term" value="F:nutrient reservoir activity"/>
    <property type="evidence" value="ECO:0007669"/>
    <property type="project" value="UniProtKB-KW"/>
</dbReference>
<dbReference type="FunFam" id="2.60.120.10:FF:000073">
    <property type="entry name" value="Glycinin G1"/>
    <property type="match status" value="1"/>
</dbReference>
<proteinExistence type="inferred from homology"/>
<evidence type="ECO:0000256" key="1">
    <source>
        <dbReference type="ARBA" id="ARBA00007178"/>
    </source>
</evidence>
<comment type="caution">
    <text evidence="6">The sequence shown here is derived from an EMBL/GenBank/DDBJ whole genome shotgun (WGS) entry which is preliminary data.</text>
</comment>
<dbReference type="PRINTS" id="PR00439">
    <property type="entry name" value="11SGLOBULIN"/>
</dbReference>
<organism evidence="6 7">
    <name type="scientific">Tetracentron sinense</name>
    <name type="common">Spur-leaf</name>
    <dbReference type="NCBI Taxonomy" id="13715"/>
    <lineage>
        <taxon>Eukaryota</taxon>
        <taxon>Viridiplantae</taxon>
        <taxon>Streptophyta</taxon>
        <taxon>Embryophyta</taxon>
        <taxon>Tracheophyta</taxon>
        <taxon>Spermatophyta</taxon>
        <taxon>Magnoliopsida</taxon>
        <taxon>Trochodendrales</taxon>
        <taxon>Trochodendraceae</taxon>
        <taxon>Tetracentron</taxon>
    </lineage>
</organism>
<keyword evidence="2" id="KW-0758">Storage protein</keyword>
<reference evidence="6 7" key="1">
    <citation type="submission" date="2020-04" db="EMBL/GenBank/DDBJ databases">
        <title>Plant Genome Project.</title>
        <authorList>
            <person name="Zhang R.-G."/>
        </authorList>
    </citation>
    <scope>NUCLEOTIDE SEQUENCE [LARGE SCALE GENOMIC DNA]</scope>
    <source>
        <strain evidence="6">YNK0</strain>
        <tissue evidence="6">Leaf</tissue>
    </source>
</reference>
<dbReference type="Gene3D" id="2.60.120.10">
    <property type="entry name" value="Jelly Rolls"/>
    <property type="match status" value="2"/>
</dbReference>
<dbReference type="SUPFAM" id="SSF51182">
    <property type="entry name" value="RmlC-like cupins"/>
    <property type="match status" value="1"/>
</dbReference>
<dbReference type="InterPro" id="IPR006044">
    <property type="entry name" value="11S_seedstore_pln"/>
</dbReference>
<evidence type="ECO:0000313" key="7">
    <source>
        <dbReference type="Proteomes" id="UP000655225"/>
    </source>
</evidence>
<dbReference type="OMA" id="CEFAFDM"/>
<feature type="domain" description="Cupin type-1" evidence="5">
    <location>
        <begin position="2"/>
        <end position="166"/>
    </location>
</feature>
<name>A0A834YPR9_TETSI</name>
<dbReference type="InterPro" id="IPR006045">
    <property type="entry name" value="Cupin_1"/>
</dbReference>
<evidence type="ECO:0000313" key="6">
    <source>
        <dbReference type="EMBL" id="KAF8392187.1"/>
    </source>
</evidence>
<dbReference type="PANTHER" id="PTHR31189:SF80">
    <property type="entry name" value="OS02G0456100 PROTEIN"/>
    <property type="match status" value="1"/>
</dbReference>
<dbReference type="InterPro" id="IPR050253">
    <property type="entry name" value="Seed_Storage-Functional"/>
</dbReference>
<dbReference type="CDD" id="cd02242">
    <property type="entry name" value="cupin_11S_legumin_N"/>
    <property type="match status" value="1"/>
</dbReference>
<accession>A0A834YPR9</accession>
<keyword evidence="7" id="KW-1185">Reference proteome</keyword>
<dbReference type="InterPro" id="IPR011051">
    <property type="entry name" value="RmlC_Cupin_sf"/>
</dbReference>
<dbReference type="AlphaFoldDB" id="A0A834YPR9"/>
<keyword evidence="3" id="KW-0708">Seed storage protein</keyword>
<evidence type="ECO:0000256" key="4">
    <source>
        <dbReference type="ARBA" id="ARBA00023157"/>
    </source>
</evidence>
<evidence type="ECO:0000256" key="2">
    <source>
        <dbReference type="ARBA" id="ARBA00022761"/>
    </source>
</evidence>
<dbReference type="PANTHER" id="PTHR31189">
    <property type="entry name" value="OS03G0336100 PROTEIN-RELATED"/>
    <property type="match status" value="1"/>
</dbReference>
<dbReference type="InterPro" id="IPR014710">
    <property type="entry name" value="RmlC-like_jellyroll"/>
</dbReference>
<dbReference type="SMART" id="SM00835">
    <property type="entry name" value="Cupin_1"/>
    <property type="match status" value="2"/>
</dbReference>
<dbReference type="Proteomes" id="UP000655225">
    <property type="component" value="Unassembled WGS sequence"/>
</dbReference>
<dbReference type="CDD" id="cd02243">
    <property type="entry name" value="cupin_11S_legumin_C"/>
    <property type="match status" value="1"/>
</dbReference>
<sequence length="390" mass="44480">MFQYCCIAQLEQQQWQGQQQQQRQRRRVRDQSKGIIGAIIPGCPETFQSFQQSQERCGRKQLDQHQKIREFRQGDIIALPAGTAHWCYNDGETPLVVISVLDTSNNLNQLDRNLRAFQLAGSHPRKTTWPYQQQKTGQQRSNNNIFSGFEVETLAEAFGVSIETARKLQSQEDKRGNIVRVENGLKMSRPRRGEEEEEQPWRTNGLEETLCTMRLRENIADPARSDVYSPQGGRINILNSQKLPILNYLQLSAERGVLYRNALLAPHWNLNAHSIIYVTRGTAHVQIVGNSDRPVYNGELRQGQLLVVPQNFAVVKQAGDEGFEWVAFKTNDNAMISPLAGRTSVIRAMPEEVLVNAFHISREEARRLKYNREEVTILSPGCRSQERASA</sequence>
<dbReference type="OrthoDB" id="2016041at2759"/>
<keyword evidence="4" id="KW-1015">Disulfide bond</keyword>
<evidence type="ECO:0000259" key="5">
    <source>
        <dbReference type="SMART" id="SM00835"/>
    </source>
</evidence>
<protein>
    <recommendedName>
        <fullName evidence="5">Cupin type-1 domain-containing protein</fullName>
    </recommendedName>
</protein>
<comment type="similarity">
    <text evidence="1">Belongs to the 11S seed storage protein (globulins) family.</text>
</comment>
<evidence type="ECO:0000256" key="3">
    <source>
        <dbReference type="ARBA" id="ARBA00023129"/>
    </source>
</evidence>
<dbReference type="Pfam" id="PF00190">
    <property type="entry name" value="Cupin_1"/>
    <property type="match status" value="2"/>
</dbReference>
<dbReference type="EMBL" id="JABCRI010000016">
    <property type="protein sequence ID" value="KAF8392187.1"/>
    <property type="molecule type" value="Genomic_DNA"/>
</dbReference>
<gene>
    <name evidence="6" type="ORF">HHK36_022529</name>
</gene>